<keyword evidence="2" id="KW-1185">Reference proteome</keyword>
<accession>A0ABS4J079</accession>
<reference evidence="1 2" key="1">
    <citation type="submission" date="2021-03" db="EMBL/GenBank/DDBJ databases">
        <title>Genomic Encyclopedia of Type Strains, Phase IV (KMG-IV): sequencing the most valuable type-strain genomes for metagenomic binning, comparative biology and taxonomic classification.</title>
        <authorList>
            <person name="Goeker M."/>
        </authorList>
    </citation>
    <scope>NUCLEOTIDE SEQUENCE [LARGE SCALE GENOMIC DNA]</scope>
    <source>
        <strain evidence="1 2">DSM 26048</strain>
    </source>
</reference>
<dbReference type="InterPro" id="IPR008928">
    <property type="entry name" value="6-hairpin_glycosidase_sf"/>
</dbReference>
<dbReference type="Proteomes" id="UP001519287">
    <property type="component" value="Unassembled WGS sequence"/>
</dbReference>
<evidence type="ECO:0000313" key="2">
    <source>
        <dbReference type="Proteomes" id="UP001519287"/>
    </source>
</evidence>
<dbReference type="EMBL" id="JAGGLB010000017">
    <property type="protein sequence ID" value="MBP1993248.1"/>
    <property type="molecule type" value="Genomic_DNA"/>
</dbReference>
<evidence type="ECO:0000313" key="1">
    <source>
        <dbReference type="EMBL" id="MBP1993248.1"/>
    </source>
</evidence>
<dbReference type="Gene3D" id="1.50.10.10">
    <property type="match status" value="1"/>
</dbReference>
<sequence length="893" mass="100411">MLTKIAVAWKQGPIQGRIDVSDGVVINGTVSRGNGSCSQDKFEIHAFAEKAGQEAAQEAGQEAGQGRLELVIETAGARTDNPTLVMIDSDVTPFSFFLRDVNKAYPIYIPAYGIIVTDAEDERSFTQIEQDITSQGLLTGQGQMELEPEESYEEAAKHTRDLPGQTWLGLSRDIRIFGVGFRGIGGEERLWDWVQPRFHGHEVPLPEMADEPVKYRYLLGRGIGCTDDITRRLEEGVLPILHTSIKDDDIVYNATSFVSYERSPLNEQTLRGTHYLVADGYGHGHMLTDEQKSSRDELLASEMNQDEETVLYFRAEAVNTARVPRYAWFKNIVPNAYIMNNDKTYTFDREYGYIQFSEDRVCGVSKLNGQPLANEETAILIQPGETAVFEFSLPHRPISRERADGLAAQSFTERLAECREFWHGKLAQAARIKLPEKRLDEMVKAGLLHLDLVAYGQEPAGTIVPTIGVYTAIGSESSPIIQFIDSMGWADIAKRSLMFFLDKQHEDGFIQNFGGYMLETGAALWSIGEHYRYTRDEAWIAEVKPKLIKSYRFIEAWGERNRKEELKGKGYGMLEGKTADPEDPFHSFMLSGYAYIGLSRLAEVFAASDPQLSAEIAASADELKQYIRTEFFGVVARSPVVPLGDGSWVPSAPPWVEHRGPLSLYAEGGKWLTHGSFPARDSLLGPLYLVLQEVLAPDEPETGFMLNFHSELMCTRNVAFSQPYYSIHPWVHLKRGEVKPFLKAYYNGFTGLADRETYTFWEHHWHASPHKTHEEGWFLMQTRWMLYMEEGETLHLLPGIPRVWLEHGKVIELTEVATYFGAVTLRVESHLEKGVITATISSSSGRLPKSVTLRLPHPDGLLPVHVTGGAYAEDKEAVCMDDFTGFAEISLQY</sequence>
<dbReference type="RefSeq" id="WP_209974919.1">
    <property type="nucleotide sequence ID" value="NZ_JAGGLB010000017.1"/>
</dbReference>
<proteinExistence type="predicted"/>
<gene>
    <name evidence="1" type="ORF">J2Z66_004865</name>
</gene>
<organism evidence="1 2">
    <name type="scientific">Paenibacillus eucommiae</name>
    <dbReference type="NCBI Taxonomy" id="1355755"/>
    <lineage>
        <taxon>Bacteria</taxon>
        <taxon>Bacillati</taxon>
        <taxon>Bacillota</taxon>
        <taxon>Bacilli</taxon>
        <taxon>Bacillales</taxon>
        <taxon>Paenibacillaceae</taxon>
        <taxon>Paenibacillus</taxon>
    </lineage>
</organism>
<comment type="caution">
    <text evidence="1">The sequence shown here is derived from an EMBL/GenBank/DDBJ whole genome shotgun (WGS) entry which is preliminary data.</text>
</comment>
<protein>
    <submittedName>
        <fullName evidence="1">Uncharacterized protein</fullName>
    </submittedName>
</protein>
<name>A0ABS4J079_9BACL</name>
<dbReference type="SUPFAM" id="SSF48208">
    <property type="entry name" value="Six-hairpin glycosidases"/>
    <property type="match status" value="1"/>
</dbReference>
<dbReference type="InterPro" id="IPR012341">
    <property type="entry name" value="6hp_glycosidase-like_sf"/>
</dbReference>